<dbReference type="EMBL" id="AMQN01037837">
    <property type="status" value="NOT_ANNOTATED_CDS"/>
    <property type="molecule type" value="Genomic_DNA"/>
</dbReference>
<proteinExistence type="predicted"/>
<dbReference type="AlphaFoldDB" id="R7VGA4"/>
<evidence type="ECO:0000313" key="1">
    <source>
        <dbReference type="EMBL" id="ELU15336.1"/>
    </source>
</evidence>
<dbReference type="HOGENOM" id="CLU_2266249_0_0_1"/>
<gene>
    <name evidence="1" type="ORF">CAPTEDRAFT_192663</name>
</gene>
<dbReference type="EMBL" id="KB293836">
    <property type="protein sequence ID" value="ELU15336.1"/>
    <property type="molecule type" value="Genomic_DNA"/>
</dbReference>
<dbReference type="EnsemblMetazoa" id="CapteT192663">
    <property type="protein sequence ID" value="CapteP192663"/>
    <property type="gene ID" value="CapteG192663"/>
</dbReference>
<dbReference type="EMBL" id="AMQN01037838">
    <property type="status" value="NOT_ANNOTATED_CDS"/>
    <property type="molecule type" value="Genomic_DNA"/>
</dbReference>
<keyword evidence="3" id="KW-1185">Reference proteome</keyword>
<evidence type="ECO:0000313" key="2">
    <source>
        <dbReference type="EnsemblMetazoa" id="CapteP192663"/>
    </source>
</evidence>
<accession>R7VGA4</accession>
<dbReference type="Proteomes" id="UP000014760">
    <property type="component" value="Unassembled WGS sequence"/>
</dbReference>
<sequence>MAENVRIPAVGDRFSCWEDFHKMMKAYCDSTHEPLVISNSKTCVVKNGQIKGLPYPLKFVYAHVAQILGRGVIRSGDTHLFWHGSTWLTIILAHENKNIKTNL</sequence>
<organism evidence="1">
    <name type="scientific">Capitella teleta</name>
    <name type="common">Polychaete worm</name>
    <dbReference type="NCBI Taxonomy" id="283909"/>
    <lineage>
        <taxon>Eukaryota</taxon>
        <taxon>Metazoa</taxon>
        <taxon>Spiralia</taxon>
        <taxon>Lophotrochozoa</taxon>
        <taxon>Annelida</taxon>
        <taxon>Polychaeta</taxon>
        <taxon>Sedentaria</taxon>
        <taxon>Scolecida</taxon>
        <taxon>Capitellidae</taxon>
        <taxon>Capitella</taxon>
    </lineage>
</organism>
<name>R7VGA4_CAPTE</name>
<reference evidence="3" key="1">
    <citation type="submission" date="2012-12" db="EMBL/GenBank/DDBJ databases">
        <authorList>
            <person name="Hellsten U."/>
            <person name="Grimwood J."/>
            <person name="Chapman J.A."/>
            <person name="Shapiro H."/>
            <person name="Aerts A."/>
            <person name="Otillar R.P."/>
            <person name="Terry A.Y."/>
            <person name="Boore J.L."/>
            <person name="Simakov O."/>
            <person name="Marletaz F."/>
            <person name="Cho S.-J."/>
            <person name="Edsinger-Gonzales E."/>
            <person name="Havlak P."/>
            <person name="Kuo D.-H."/>
            <person name="Larsson T."/>
            <person name="Lv J."/>
            <person name="Arendt D."/>
            <person name="Savage R."/>
            <person name="Osoegawa K."/>
            <person name="de Jong P."/>
            <person name="Lindberg D.R."/>
            <person name="Seaver E.C."/>
            <person name="Weisblat D.A."/>
            <person name="Putnam N.H."/>
            <person name="Grigoriev I.V."/>
            <person name="Rokhsar D.S."/>
        </authorList>
    </citation>
    <scope>NUCLEOTIDE SEQUENCE</scope>
    <source>
        <strain evidence="3">I ESC-2004</strain>
    </source>
</reference>
<evidence type="ECO:0000313" key="3">
    <source>
        <dbReference type="Proteomes" id="UP000014760"/>
    </source>
</evidence>
<reference evidence="1 3" key="2">
    <citation type="journal article" date="2013" name="Nature">
        <title>Insights into bilaterian evolution from three spiralian genomes.</title>
        <authorList>
            <person name="Simakov O."/>
            <person name="Marletaz F."/>
            <person name="Cho S.J."/>
            <person name="Edsinger-Gonzales E."/>
            <person name="Havlak P."/>
            <person name="Hellsten U."/>
            <person name="Kuo D.H."/>
            <person name="Larsson T."/>
            <person name="Lv J."/>
            <person name="Arendt D."/>
            <person name="Savage R."/>
            <person name="Osoegawa K."/>
            <person name="de Jong P."/>
            <person name="Grimwood J."/>
            <person name="Chapman J.A."/>
            <person name="Shapiro H."/>
            <person name="Aerts A."/>
            <person name="Otillar R.P."/>
            <person name="Terry A.Y."/>
            <person name="Boore J.L."/>
            <person name="Grigoriev I.V."/>
            <person name="Lindberg D.R."/>
            <person name="Seaver E.C."/>
            <person name="Weisblat D.A."/>
            <person name="Putnam N.H."/>
            <person name="Rokhsar D.S."/>
        </authorList>
    </citation>
    <scope>NUCLEOTIDE SEQUENCE</scope>
    <source>
        <strain evidence="1 3">I ESC-2004</strain>
    </source>
</reference>
<reference evidence="2" key="3">
    <citation type="submission" date="2015-06" db="UniProtKB">
        <authorList>
            <consortium name="EnsemblMetazoa"/>
        </authorList>
    </citation>
    <scope>IDENTIFICATION</scope>
</reference>
<protein>
    <submittedName>
        <fullName evidence="1 2">Uncharacterized protein</fullName>
    </submittedName>
</protein>